<keyword evidence="3" id="KW-0815">Transposition</keyword>
<dbReference type="InterPro" id="IPR051399">
    <property type="entry name" value="RNA-guided_DNA_endo/Transpos"/>
</dbReference>
<evidence type="ECO:0000256" key="7">
    <source>
        <dbReference type="ARBA" id="ARBA00023172"/>
    </source>
</evidence>
<sequence length="417" mass="47088">MRIQRAYRYRFDPTPAQAENLARTFGCVRVVYNWGLEERLRAWKERRQTLRYEDLAAALTRLKQAPERLWLQEVSNVPLQQSLRHLNRAYTNFFARRTQFPTFKSRRDTQSASYMRNGFVWRDGHLTLAKHDAPLGIRWSRPLPEGAEPSSVTVTRTAAGRHYVSILVEEDVAPLPPSSRSIGLDFNTGAVVDSTGRVHGVPQRLKDIEARKRRYQRAQRRRIAAAKVRMGLAPNAPLPKGSRLLVSNNIKKAGRRVARVQERIAAIRRDWQHKLTTRIVRENQAIAIEDLAVRGMTASARGTAEQPGRRVAQKAGLNRSVLNAGFAELRRQLEYKTAWYGREILVIDRWEPSSKRCSACGNVLPKLALSIRRWTCPSCGAEHDRDVNAAKNILAAASAVNAGAAVLKQHQPGDFGG</sequence>
<keyword evidence="5" id="KW-0862">Zinc</keyword>
<dbReference type="GO" id="GO:0046872">
    <property type="term" value="F:metal ion binding"/>
    <property type="evidence" value="ECO:0007669"/>
    <property type="project" value="UniProtKB-KW"/>
</dbReference>
<dbReference type="NCBIfam" id="TIGR01766">
    <property type="entry name" value="IS200/IS605 family accessory protein TnpB-like domain"/>
    <property type="match status" value="1"/>
</dbReference>
<comment type="caution">
    <text evidence="11">The sequence shown here is derived from an EMBL/GenBank/DDBJ whole genome shotgun (WGS) entry which is preliminary data.</text>
</comment>
<feature type="domain" description="Cas12f1-like TNB" evidence="9">
    <location>
        <begin position="326"/>
        <end position="393"/>
    </location>
</feature>
<dbReference type="GO" id="GO:0006310">
    <property type="term" value="P:DNA recombination"/>
    <property type="evidence" value="ECO:0007669"/>
    <property type="project" value="UniProtKB-KW"/>
</dbReference>
<evidence type="ECO:0000259" key="9">
    <source>
        <dbReference type="Pfam" id="PF07282"/>
    </source>
</evidence>
<dbReference type="NCBIfam" id="NF040570">
    <property type="entry name" value="guided_TnpB"/>
    <property type="match status" value="1"/>
</dbReference>
<keyword evidence="6" id="KW-0238">DNA-binding</keyword>
<dbReference type="Pfam" id="PF07282">
    <property type="entry name" value="Cas12f1-like_TNB"/>
    <property type="match status" value="1"/>
</dbReference>
<reference evidence="11" key="1">
    <citation type="submission" date="2016-10" db="EMBL/GenBank/DDBJ databases">
        <title>Sequence of Gallionella enrichment culture.</title>
        <authorList>
            <person name="Poehlein A."/>
            <person name="Muehling M."/>
            <person name="Daniel R."/>
        </authorList>
    </citation>
    <scope>NUCLEOTIDE SEQUENCE</scope>
</reference>
<accession>A0A1J5QNT1</accession>
<dbReference type="AlphaFoldDB" id="A0A1J5QNT1"/>
<evidence type="ECO:0000256" key="2">
    <source>
        <dbReference type="ARBA" id="ARBA00011044"/>
    </source>
</evidence>
<dbReference type="Pfam" id="PF12323">
    <property type="entry name" value="HTH_OrfB_IS605"/>
    <property type="match status" value="1"/>
</dbReference>
<evidence type="ECO:0000256" key="4">
    <source>
        <dbReference type="ARBA" id="ARBA00022723"/>
    </source>
</evidence>
<evidence type="ECO:0000259" key="10">
    <source>
        <dbReference type="Pfam" id="PF12323"/>
    </source>
</evidence>
<evidence type="ECO:0000256" key="1">
    <source>
        <dbReference type="ARBA" id="ARBA00008761"/>
    </source>
</evidence>
<dbReference type="InterPro" id="IPR021027">
    <property type="entry name" value="Transposase_put_HTH"/>
</dbReference>
<keyword evidence="4" id="KW-0479">Metal-binding</keyword>
<dbReference type="EMBL" id="MLJW01001572">
    <property type="protein sequence ID" value="OIQ77621.1"/>
    <property type="molecule type" value="Genomic_DNA"/>
</dbReference>
<evidence type="ECO:0000313" key="11">
    <source>
        <dbReference type="EMBL" id="OIQ77621.1"/>
    </source>
</evidence>
<dbReference type="Pfam" id="PF01385">
    <property type="entry name" value="OrfB_IS605"/>
    <property type="match status" value="1"/>
</dbReference>
<evidence type="ECO:0000256" key="6">
    <source>
        <dbReference type="ARBA" id="ARBA00023125"/>
    </source>
</evidence>
<organism evidence="11">
    <name type="scientific">mine drainage metagenome</name>
    <dbReference type="NCBI Taxonomy" id="410659"/>
    <lineage>
        <taxon>unclassified sequences</taxon>
        <taxon>metagenomes</taxon>
        <taxon>ecological metagenomes</taxon>
    </lineage>
</organism>
<feature type="domain" description="Probable transposase IS891/IS1136/IS1341" evidence="8">
    <location>
        <begin position="245"/>
        <end position="298"/>
    </location>
</feature>
<comment type="similarity">
    <text evidence="2">In the N-terminal section; belongs to the transposase 2 family.</text>
</comment>
<dbReference type="PANTHER" id="PTHR30405:SF25">
    <property type="entry name" value="RNA-GUIDED DNA ENDONUCLEASE INSQ-RELATED"/>
    <property type="match status" value="1"/>
</dbReference>
<dbReference type="GO" id="GO:0003677">
    <property type="term" value="F:DNA binding"/>
    <property type="evidence" value="ECO:0007669"/>
    <property type="project" value="UniProtKB-KW"/>
</dbReference>
<dbReference type="InterPro" id="IPR001959">
    <property type="entry name" value="Transposase"/>
</dbReference>
<evidence type="ECO:0000256" key="3">
    <source>
        <dbReference type="ARBA" id="ARBA00022578"/>
    </source>
</evidence>
<name>A0A1J5QNT1_9ZZZZ</name>
<comment type="similarity">
    <text evidence="1">In the C-terminal section; belongs to the transposase 35 family.</text>
</comment>
<protein>
    <submittedName>
        <fullName evidence="11">Putative transposase</fullName>
    </submittedName>
</protein>
<dbReference type="InterPro" id="IPR010095">
    <property type="entry name" value="Cas12f1-like_TNB"/>
</dbReference>
<feature type="domain" description="Transposase putative helix-turn-helix" evidence="10">
    <location>
        <begin position="1"/>
        <end position="47"/>
    </location>
</feature>
<evidence type="ECO:0000256" key="5">
    <source>
        <dbReference type="ARBA" id="ARBA00022833"/>
    </source>
</evidence>
<keyword evidence="7" id="KW-0233">DNA recombination</keyword>
<evidence type="ECO:0000259" key="8">
    <source>
        <dbReference type="Pfam" id="PF01385"/>
    </source>
</evidence>
<dbReference type="PANTHER" id="PTHR30405">
    <property type="entry name" value="TRANSPOSASE"/>
    <property type="match status" value="1"/>
</dbReference>
<proteinExistence type="inferred from homology"/>
<dbReference type="GO" id="GO:0032196">
    <property type="term" value="P:transposition"/>
    <property type="evidence" value="ECO:0007669"/>
    <property type="project" value="UniProtKB-KW"/>
</dbReference>
<gene>
    <name evidence="11" type="ORF">GALL_406870</name>
</gene>